<accession>A0A514D2X6</accession>
<name>A0A514D2X6_9VIRU</name>
<proteinExistence type="predicted"/>
<gene>
    <name evidence="2" type="ORF">H1Bulk29504_000004</name>
</gene>
<sequence length="51" mass="5576">MGSSLEPGSLANQGLDPWTSIWPMQLPALRRPQNGLERDSSPPWPSCGGHY</sequence>
<evidence type="ECO:0000256" key="1">
    <source>
        <dbReference type="SAM" id="MobiDB-lite"/>
    </source>
</evidence>
<protein>
    <submittedName>
        <fullName evidence="2">Uncharacterized protein</fullName>
    </submittedName>
</protein>
<organism evidence="2">
    <name type="scientific">Leviviridae sp</name>
    <dbReference type="NCBI Taxonomy" id="2027243"/>
    <lineage>
        <taxon>Viruses</taxon>
        <taxon>Riboviria</taxon>
        <taxon>Orthornavirae</taxon>
        <taxon>Lenarviricota</taxon>
        <taxon>Leviviricetes</taxon>
        <taxon>Norzivirales</taxon>
        <taxon>Fiersviridae</taxon>
    </lineage>
</organism>
<evidence type="ECO:0000313" key="2">
    <source>
        <dbReference type="EMBL" id="QDH87939.1"/>
    </source>
</evidence>
<reference evidence="2" key="1">
    <citation type="submission" date="2019-05" db="EMBL/GenBank/DDBJ databases">
        <title>Metatranscriptomic reconstruction reveals RNA viruses with the potential to shape carbon cycling in soil.</title>
        <authorList>
            <person name="Starr E.P."/>
            <person name="Nuccio E."/>
            <person name="Pett-Ridge J."/>
            <person name="Banfield J.F."/>
            <person name="Firestone M.K."/>
        </authorList>
    </citation>
    <scope>NUCLEOTIDE SEQUENCE</scope>
    <source>
        <strain evidence="2">H1_Bulk_29_scaffold_504</strain>
    </source>
</reference>
<feature type="region of interest" description="Disordered" evidence="1">
    <location>
        <begin position="29"/>
        <end position="51"/>
    </location>
</feature>
<dbReference type="EMBL" id="MN033733">
    <property type="protein sequence ID" value="QDH87939.1"/>
    <property type="molecule type" value="Genomic_RNA"/>
</dbReference>